<feature type="transmembrane region" description="Helical" evidence="1">
    <location>
        <begin position="31"/>
        <end position="53"/>
    </location>
</feature>
<keyword evidence="3" id="KW-1185">Reference proteome</keyword>
<keyword evidence="1" id="KW-0812">Transmembrane</keyword>
<dbReference type="EMBL" id="RBAN01000004">
    <property type="protein sequence ID" value="RKN52963.1"/>
    <property type="molecule type" value="Genomic_DNA"/>
</dbReference>
<feature type="transmembrane region" description="Helical" evidence="1">
    <location>
        <begin position="65"/>
        <end position="90"/>
    </location>
</feature>
<name>A0A3A9ZXF9_9ACTN</name>
<gene>
    <name evidence="2" type="ORF">D7193_24510</name>
</gene>
<sequence>MSWITMTTGEPGWAAGVPNDVEMWRHELRRLGWAAGCAPALALVAAVAVVALTAGEGLERPQASLVLLTGLEALLPLAVAMAATSVVAAGRARELHLSLPTPYAMVLGRRLGLLAAATSAVAVVFTGAIWAAGLWSGPSLVASPLLWAPAVAWLGGLAVLVALVTRSLLLATTVAAGVWLAHQLFAASFAAHAWSRPLYLFPVSRLDAYPGWMTDRLVLTATVAPLAAGVLLLLRRPERMLTEEEA</sequence>
<feature type="transmembrane region" description="Helical" evidence="1">
    <location>
        <begin position="214"/>
        <end position="234"/>
    </location>
</feature>
<protein>
    <submittedName>
        <fullName evidence="2">Uncharacterized protein</fullName>
    </submittedName>
</protein>
<comment type="caution">
    <text evidence="2">The sequence shown here is derived from an EMBL/GenBank/DDBJ whole genome shotgun (WGS) entry which is preliminary data.</text>
</comment>
<feature type="transmembrane region" description="Helical" evidence="1">
    <location>
        <begin position="169"/>
        <end position="194"/>
    </location>
</feature>
<evidence type="ECO:0000313" key="3">
    <source>
        <dbReference type="Proteomes" id="UP000279968"/>
    </source>
</evidence>
<keyword evidence="1" id="KW-0472">Membrane</keyword>
<feature type="transmembrane region" description="Helical" evidence="1">
    <location>
        <begin position="145"/>
        <end position="164"/>
    </location>
</feature>
<accession>A0A3A9ZXF9</accession>
<organism evidence="2 3">
    <name type="scientific">Micromonospora costi</name>
    <dbReference type="NCBI Taxonomy" id="1530042"/>
    <lineage>
        <taxon>Bacteria</taxon>
        <taxon>Bacillati</taxon>
        <taxon>Actinomycetota</taxon>
        <taxon>Actinomycetes</taxon>
        <taxon>Micromonosporales</taxon>
        <taxon>Micromonosporaceae</taxon>
        <taxon>Micromonospora</taxon>
    </lineage>
</organism>
<feature type="transmembrane region" description="Helical" evidence="1">
    <location>
        <begin position="111"/>
        <end position="133"/>
    </location>
</feature>
<dbReference type="Proteomes" id="UP000279968">
    <property type="component" value="Unassembled WGS sequence"/>
</dbReference>
<reference evidence="2 3" key="1">
    <citation type="journal article" date="2015" name="Int. J. Syst. Evol. Microbiol.">
        <title>Micromonospora costi sp. nov., isolated from a leaf of Costus speciosus.</title>
        <authorList>
            <person name="Thawai C."/>
        </authorList>
    </citation>
    <scope>NUCLEOTIDE SEQUENCE [LARGE SCALE GENOMIC DNA]</scope>
    <source>
        <strain evidence="2 3">CS1-12</strain>
    </source>
</reference>
<evidence type="ECO:0000256" key="1">
    <source>
        <dbReference type="SAM" id="Phobius"/>
    </source>
</evidence>
<dbReference type="AlphaFoldDB" id="A0A3A9ZXF9"/>
<proteinExistence type="predicted"/>
<evidence type="ECO:0000313" key="2">
    <source>
        <dbReference type="EMBL" id="RKN52963.1"/>
    </source>
</evidence>
<keyword evidence="1" id="KW-1133">Transmembrane helix</keyword>